<dbReference type="GO" id="GO:0032506">
    <property type="term" value="P:cytokinetic process"/>
    <property type="evidence" value="ECO:0007669"/>
    <property type="project" value="TreeGrafter"/>
</dbReference>
<evidence type="ECO:0000313" key="5">
    <source>
        <dbReference type="Proteomes" id="UP000266313"/>
    </source>
</evidence>
<proteinExistence type="predicted"/>
<dbReference type="PANTHER" id="PTHR38687">
    <property type="entry name" value="CELL DIVISION PROTEIN DEDD-RELATED"/>
    <property type="match status" value="1"/>
</dbReference>
<protein>
    <recommendedName>
        <fullName evidence="3">SPOR domain-containing protein</fullName>
    </recommendedName>
</protein>
<keyword evidence="2" id="KW-1133">Transmembrane helix</keyword>
<dbReference type="RefSeq" id="WP_170160958.1">
    <property type="nucleotide sequence ID" value="NZ_AP017928.1"/>
</dbReference>
<dbReference type="GO" id="GO:0042834">
    <property type="term" value="F:peptidoglycan binding"/>
    <property type="evidence" value="ECO:0007669"/>
    <property type="project" value="InterPro"/>
</dbReference>
<dbReference type="GO" id="GO:0032153">
    <property type="term" value="C:cell division site"/>
    <property type="evidence" value="ECO:0007669"/>
    <property type="project" value="TreeGrafter"/>
</dbReference>
<dbReference type="PANTHER" id="PTHR38687:SF1">
    <property type="entry name" value="CELL DIVISION PROTEIN DEDD"/>
    <property type="match status" value="1"/>
</dbReference>
<gene>
    <name evidence="4" type="ORF">sS8_1033</name>
</gene>
<dbReference type="InterPro" id="IPR007730">
    <property type="entry name" value="SPOR-like_dom"/>
</dbReference>
<dbReference type="AlphaFoldDB" id="A0A250KMW2"/>
<feature type="domain" description="SPOR" evidence="3">
    <location>
        <begin position="248"/>
        <end position="327"/>
    </location>
</feature>
<dbReference type="Gene3D" id="3.30.70.1070">
    <property type="entry name" value="Sporulation related repeat"/>
    <property type="match status" value="1"/>
</dbReference>
<sequence>MDQQLKQRLVGAIIIVSLVVIFVPMLFEEEQDGQGTVGAGDIPELPKELDARAIDLPKSAADAAPSEGGEKAYTGYRIIPLTDGDSAAVENDGMPPGNLDEDRENGPDFGEDLDPEAAPQAVGEAQSRASGGLDGAAVASGPEPVKDGIDSISTEAPVAPSKTKPKSVGAKATEKEPEKPKSAKASGSGKSVSPQVTSRKSQTAKSASANQKAVSPESVSKTAENSSKSTPTGGSPGLPVAKAPVETPDDMAVWVVQAGSFTTEGNARSLAEKLRKSNFPAFVEVVTNAGNSIYRVHVGPELNRTRAEQVQKRIEDSVGVKGIVVPHP</sequence>
<feature type="compositionally biased region" description="Acidic residues" evidence="1">
    <location>
        <begin position="99"/>
        <end position="115"/>
    </location>
</feature>
<dbReference type="GO" id="GO:0030428">
    <property type="term" value="C:cell septum"/>
    <property type="evidence" value="ECO:0007669"/>
    <property type="project" value="TreeGrafter"/>
</dbReference>
<dbReference type="PROSITE" id="PS51724">
    <property type="entry name" value="SPOR"/>
    <property type="match status" value="1"/>
</dbReference>
<evidence type="ECO:0000313" key="4">
    <source>
        <dbReference type="EMBL" id="BBA32995.1"/>
    </source>
</evidence>
<dbReference type="Pfam" id="PF05036">
    <property type="entry name" value="SPOR"/>
    <property type="match status" value="1"/>
</dbReference>
<reference evidence="4 5" key="1">
    <citation type="submission" date="2016-12" db="EMBL/GenBank/DDBJ databases">
        <title>Genome sequencing of Methylocaldum marinum.</title>
        <authorList>
            <person name="Takeuchi M."/>
            <person name="Kamagata Y."/>
            <person name="Hiraoka S."/>
            <person name="Oshima K."/>
            <person name="Hattori M."/>
            <person name="Iwasaki W."/>
        </authorList>
    </citation>
    <scope>NUCLEOTIDE SEQUENCE [LARGE SCALE GENOMIC DNA]</scope>
    <source>
        <strain evidence="4 5">S8</strain>
    </source>
</reference>
<dbReference type="InterPro" id="IPR036680">
    <property type="entry name" value="SPOR-like_sf"/>
</dbReference>
<evidence type="ECO:0000259" key="3">
    <source>
        <dbReference type="PROSITE" id="PS51724"/>
    </source>
</evidence>
<organism evidence="4 5">
    <name type="scientific">Methylocaldum marinum</name>
    <dbReference type="NCBI Taxonomy" id="1432792"/>
    <lineage>
        <taxon>Bacteria</taxon>
        <taxon>Pseudomonadati</taxon>
        <taxon>Pseudomonadota</taxon>
        <taxon>Gammaproteobacteria</taxon>
        <taxon>Methylococcales</taxon>
        <taxon>Methylococcaceae</taxon>
        <taxon>Methylocaldum</taxon>
    </lineage>
</organism>
<evidence type="ECO:0000256" key="2">
    <source>
        <dbReference type="SAM" id="Phobius"/>
    </source>
</evidence>
<keyword evidence="2" id="KW-0472">Membrane</keyword>
<dbReference type="Proteomes" id="UP000266313">
    <property type="component" value="Chromosome"/>
</dbReference>
<feature type="compositionally biased region" description="Low complexity" evidence="1">
    <location>
        <begin position="183"/>
        <end position="194"/>
    </location>
</feature>
<dbReference type="EMBL" id="AP017928">
    <property type="protein sequence ID" value="BBA32995.1"/>
    <property type="molecule type" value="Genomic_DNA"/>
</dbReference>
<feature type="transmembrane region" description="Helical" evidence="2">
    <location>
        <begin position="9"/>
        <end position="27"/>
    </location>
</feature>
<dbReference type="SUPFAM" id="SSF110997">
    <property type="entry name" value="Sporulation related repeat"/>
    <property type="match status" value="1"/>
</dbReference>
<keyword evidence="2" id="KW-0812">Transmembrane</keyword>
<keyword evidence="5" id="KW-1185">Reference proteome</keyword>
<accession>A0A250KMW2</accession>
<feature type="region of interest" description="Disordered" evidence="1">
    <location>
        <begin position="84"/>
        <end position="245"/>
    </location>
</feature>
<feature type="compositionally biased region" description="Polar residues" evidence="1">
    <location>
        <begin position="195"/>
        <end position="225"/>
    </location>
</feature>
<dbReference type="InterPro" id="IPR052521">
    <property type="entry name" value="Cell_div_SPOR-domain"/>
</dbReference>
<dbReference type="KEGG" id="mmai:sS8_1033"/>
<feature type="compositionally biased region" description="Basic and acidic residues" evidence="1">
    <location>
        <begin position="172"/>
        <end position="181"/>
    </location>
</feature>
<evidence type="ECO:0000256" key="1">
    <source>
        <dbReference type="SAM" id="MobiDB-lite"/>
    </source>
</evidence>
<name>A0A250KMW2_9GAMM</name>